<dbReference type="GO" id="GO:0090563">
    <property type="term" value="F:protein-phosphocysteine-sugar phosphotransferase activity"/>
    <property type="evidence" value="ECO:0007669"/>
    <property type="project" value="TreeGrafter"/>
</dbReference>
<evidence type="ECO:0000256" key="2">
    <source>
        <dbReference type="ARBA" id="ARBA00022597"/>
    </source>
</evidence>
<organism evidence="4">
    <name type="scientific">Clostridium botulinum B str. Osaka05</name>
    <dbReference type="NCBI Taxonomy" id="1407017"/>
    <lineage>
        <taxon>Bacteria</taxon>
        <taxon>Bacillati</taxon>
        <taxon>Bacillota</taxon>
        <taxon>Clostridia</taxon>
        <taxon>Eubacteriales</taxon>
        <taxon>Clostridiaceae</taxon>
        <taxon>Clostridium</taxon>
    </lineage>
</organism>
<dbReference type="GO" id="GO:0009401">
    <property type="term" value="P:phosphoenolpyruvate-dependent sugar phosphotransferase system"/>
    <property type="evidence" value="ECO:0007669"/>
    <property type="project" value="UniProtKB-KW"/>
</dbReference>
<proteinExistence type="predicted"/>
<dbReference type="HOGENOM" id="CLU_3197984_0_0_9"/>
<evidence type="ECO:0000256" key="1">
    <source>
        <dbReference type="ARBA" id="ARBA00022448"/>
    </source>
</evidence>
<accession>A0A0S6U7N3</accession>
<dbReference type="InterPro" id="IPR050864">
    <property type="entry name" value="Bacterial_PTS_Sugar_Transport"/>
</dbReference>
<keyword evidence="3" id="KW-0598">Phosphotransferase system</keyword>
<keyword evidence="1" id="KW-0813">Transport</keyword>
<protein>
    <submittedName>
        <fullName evidence="4">PTS system, fructose subfamily, IIC subunit</fullName>
    </submittedName>
</protein>
<gene>
    <name evidence="4" type="ORF">CBO05C_1937</name>
</gene>
<evidence type="ECO:0000313" key="4">
    <source>
        <dbReference type="EMBL" id="GAE02247.1"/>
    </source>
</evidence>
<dbReference type="Proteomes" id="UP000054164">
    <property type="component" value="Unassembled WGS sequence"/>
</dbReference>
<dbReference type="GO" id="GO:0005886">
    <property type="term" value="C:plasma membrane"/>
    <property type="evidence" value="ECO:0007669"/>
    <property type="project" value="TreeGrafter"/>
</dbReference>
<name>A0A0S6U7N3_CLOBO</name>
<reference evidence="4" key="1">
    <citation type="submission" date="2013-10" db="EMBL/GenBank/DDBJ databases">
        <title>Draft genome sequence of Clostridium botulinum type B strain Osaka05.</title>
        <authorList>
            <person name="Sakaguchi Y."/>
            <person name="Hosomi K."/>
            <person name="Uchiyama J."/>
            <person name="Ogura Y."/>
            <person name="Sakaguchi M."/>
            <person name="Kohda T."/>
            <person name="Mukamoto M."/>
            <person name="Misawa N."/>
            <person name="Matsuzaki S."/>
            <person name="Hayashi T."/>
            <person name="Kozaki S."/>
        </authorList>
    </citation>
    <scope>NUCLEOTIDE SEQUENCE</scope>
    <source>
        <strain evidence="4">Osaka05</strain>
    </source>
</reference>
<dbReference type="EMBL" id="DF384213">
    <property type="protein sequence ID" value="GAE02247.1"/>
    <property type="molecule type" value="Genomic_DNA"/>
</dbReference>
<dbReference type="AlphaFoldDB" id="A0A0S6U7N3"/>
<sequence length="45" mass="4655">MLNNMGAISKIVLGAVLGGMMAIDMGEPINKVVYVFGTASLANNQ</sequence>
<keyword evidence="2" id="KW-0762">Sugar transport</keyword>
<evidence type="ECO:0000256" key="3">
    <source>
        <dbReference type="ARBA" id="ARBA00022683"/>
    </source>
</evidence>
<dbReference type="PANTHER" id="PTHR30505">
    <property type="entry name" value="FRUCTOSE-LIKE PERMEASE"/>
    <property type="match status" value="1"/>
</dbReference>